<proteinExistence type="inferred from homology"/>
<gene>
    <name evidence="3" type="ORF">SNOG_12760</name>
</gene>
<reference evidence="4" key="1">
    <citation type="journal article" date="2007" name="Plant Cell">
        <title>Dothideomycete-plant interactions illuminated by genome sequencing and EST analysis of the wheat pathogen Stagonospora nodorum.</title>
        <authorList>
            <person name="Hane J.K."/>
            <person name="Lowe R.G."/>
            <person name="Solomon P.S."/>
            <person name="Tan K.C."/>
            <person name="Schoch C.L."/>
            <person name="Spatafora J.W."/>
            <person name="Crous P.W."/>
            <person name="Kodira C."/>
            <person name="Birren B.W."/>
            <person name="Galagan J.E."/>
            <person name="Torriani S.F."/>
            <person name="McDonald B.A."/>
            <person name="Oliver R.P."/>
        </authorList>
    </citation>
    <scope>NUCLEOTIDE SEQUENCE [LARGE SCALE GENOMIC DNA]</scope>
    <source>
        <strain evidence="4">SN15 / ATCC MYA-4574 / FGSC 10173</strain>
    </source>
</reference>
<dbReference type="RefSeq" id="XP_001802979.1">
    <property type="nucleotide sequence ID" value="XM_001802927.1"/>
</dbReference>
<evidence type="ECO:0000313" key="3">
    <source>
        <dbReference type="EMBL" id="EAT80058.2"/>
    </source>
</evidence>
<sequence length="219" mass="23361">MSPKRQFFSLNLDSAAEHPATDDQSSLVTQRHTDFSTITKPFERTVNRAVDDIVKDTAIGCDDAGVSYKNAIIKDLKESALVSDVTDVGVPASTDKTAYPHVAVSAAKLVAEGKADRAILICGTGLGVAISANKVPGIRAVTAHDSFSVERAVLSNDAQVLCMGERVVGIELARRLVKEWLGYRFDKGSASAKKVEAIMEHEKNNFAGLAKDLEGAKGC</sequence>
<dbReference type="PANTHER" id="PTHR43732">
    <property type="entry name" value="RIBOSE 5-PHOSPHATE ISOMERASE-RELATED"/>
    <property type="match status" value="1"/>
</dbReference>
<dbReference type="GeneID" id="5979890"/>
<dbReference type="AlphaFoldDB" id="Q0U654"/>
<evidence type="ECO:0000313" key="4">
    <source>
        <dbReference type="Proteomes" id="UP000001055"/>
    </source>
</evidence>
<name>Q0U654_PHANO</name>
<dbReference type="InterPro" id="IPR011860">
    <property type="entry name" value="Rib-5-P_Isoase_Actino"/>
</dbReference>
<evidence type="ECO:0000256" key="1">
    <source>
        <dbReference type="ARBA" id="ARBA00008754"/>
    </source>
</evidence>
<dbReference type="VEuPathDB" id="FungiDB:JI435_127600"/>
<protein>
    <recommendedName>
        <fullName evidence="5">Ribose 5-phosphate isomerase</fullName>
    </recommendedName>
</protein>
<dbReference type="Pfam" id="PF02502">
    <property type="entry name" value="LacAB_rpiB"/>
    <property type="match status" value="1"/>
</dbReference>
<dbReference type="NCBIfam" id="TIGR00689">
    <property type="entry name" value="rpiB_lacA_lacB"/>
    <property type="match status" value="1"/>
</dbReference>
<dbReference type="KEGG" id="pno:SNOG_12760"/>
<dbReference type="NCBIfam" id="TIGR02133">
    <property type="entry name" value="RPI_actino"/>
    <property type="match status" value="1"/>
</dbReference>
<dbReference type="GO" id="GO:0016853">
    <property type="term" value="F:isomerase activity"/>
    <property type="evidence" value="ECO:0007669"/>
    <property type="project" value="UniProtKB-KW"/>
</dbReference>
<accession>Q0U654</accession>
<evidence type="ECO:0008006" key="5">
    <source>
        <dbReference type="Google" id="ProtNLM"/>
    </source>
</evidence>
<dbReference type="SUPFAM" id="SSF89623">
    <property type="entry name" value="Ribose/Galactose isomerase RpiB/AlsB"/>
    <property type="match status" value="1"/>
</dbReference>
<comment type="similarity">
    <text evidence="1">Belongs to the LacAB/RpiB family.</text>
</comment>
<dbReference type="NCBIfam" id="NF004051">
    <property type="entry name" value="PRK05571.1"/>
    <property type="match status" value="1"/>
</dbReference>
<dbReference type="Proteomes" id="UP000001055">
    <property type="component" value="Unassembled WGS sequence"/>
</dbReference>
<dbReference type="InterPro" id="IPR051812">
    <property type="entry name" value="SPI_LacAB/RpiB"/>
</dbReference>
<dbReference type="Gene3D" id="3.40.1400.10">
    <property type="entry name" value="Sugar-phosphate isomerase, RpiB/LacA/LacB"/>
    <property type="match status" value="1"/>
</dbReference>
<dbReference type="InterPro" id="IPR003500">
    <property type="entry name" value="RpiB_LacA_LacB"/>
</dbReference>
<dbReference type="STRING" id="321614.Q0U654"/>
<keyword evidence="2" id="KW-0413">Isomerase</keyword>
<dbReference type="InParanoid" id="Q0U654"/>
<organism evidence="3 4">
    <name type="scientific">Phaeosphaeria nodorum (strain SN15 / ATCC MYA-4574 / FGSC 10173)</name>
    <name type="common">Glume blotch fungus</name>
    <name type="synonym">Parastagonospora nodorum</name>
    <dbReference type="NCBI Taxonomy" id="321614"/>
    <lineage>
        <taxon>Eukaryota</taxon>
        <taxon>Fungi</taxon>
        <taxon>Dikarya</taxon>
        <taxon>Ascomycota</taxon>
        <taxon>Pezizomycotina</taxon>
        <taxon>Dothideomycetes</taxon>
        <taxon>Pleosporomycetidae</taxon>
        <taxon>Pleosporales</taxon>
        <taxon>Pleosporineae</taxon>
        <taxon>Phaeosphaeriaceae</taxon>
        <taxon>Parastagonospora</taxon>
    </lineage>
</organism>
<dbReference type="HOGENOM" id="CLU_1115659_0_0_1"/>
<dbReference type="eggNOG" id="ENOG502RZN7">
    <property type="taxonomic scope" value="Eukaryota"/>
</dbReference>
<dbReference type="EMBL" id="CH445347">
    <property type="protein sequence ID" value="EAT80058.2"/>
    <property type="molecule type" value="Genomic_DNA"/>
</dbReference>
<dbReference type="FunFam" id="3.40.1400.10:FF:000004">
    <property type="entry name" value="Ribose 5-phosphate isomerase"/>
    <property type="match status" value="1"/>
</dbReference>
<evidence type="ECO:0000256" key="2">
    <source>
        <dbReference type="ARBA" id="ARBA00023235"/>
    </source>
</evidence>
<dbReference type="InterPro" id="IPR036569">
    <property type="entry name" value="RpiB_LacA_LacB_sf"/>
</dbReference>
<dbReference type="PANTHER" id="PTHR43732:SF1">
    <property type="entry name" value="RIBOSE 5-PHOSPHATE ISOMERASE"/>
    <property type="match status" value="1"/>
</dbReference>
<dbReference type="GO" id="GO:0005975">
    <property type="term" value="P:carbohydrate metabolic process"/>
    <property type="evidence" value="ECO:0007669"/>
    <property type="project" value="InterPro"/>
</dbReference>